<sequence>MRGERERRDEDGELGRGGGGFMLVGEFRGGWWGWVRRFGGAGGGGAWNPDSQRLCALPAVSSALLCPLKSASPAPSLLSHHFFALQRFWVHDWGGGVGVEF</sequence>
<proteinExistence type="predicted"/>
<evidence type="ECO:0000313" key="1">
    <source>
        <dbReference type="EMBL" id="CAL1581250.1"/>
    </source>
</evidence>
<protein>
    <submittedName>
        <fullName evidence="1">Uncharacterized protein</fullName>
    </submittedName>
</protein>
<evidence type="ECO:0000313" key="2">
    <source>
        <dbReference type="Proteomes" id="UP001497482"/>
    </source>
</evidence>
<dbReference type="AlphaFoldDB" id="A0AAV2JZN3"/>
<accession>A0AAV2JZN3</accession>
<dbReference type="EMBL" id="OZ035837">
    <property type="protein sequence ID" value="CAL1581250.1"/>
    <property type="molecule type" value="Genomic_DNA"/>
</dbReference>
<keyword evidence="2" id="KW-1185">Reference proteome</keyword>
<dbReference type="Proteomes" id="UP001497482">
    <property type="component" value="Chromosome 15"/>
</dbReference>
<reference evidence="1 2" key="1">
    <citation type="submission" date="2024-04" db="EMBL/GenBank/DDBJ databases">
        <authorList>
            <person name="Waldvogel A.-M."/>
            <person name="Schoenle A."/>
        </authorList>
    </citation>
    <scope>NUCLEOTIDE SEQUENCE [LARGE SCALE GENOMIC DNA]</scope>
</reference>
<name>A0AAV2JZN3_KNICA</name>
<organism evidence="1 2">
    <name type="scientific">Knipowitschia caucasica</name>
    <name type="common">Caucasian dwarf goby</name>
    <name type="synonym">Pomatoschistus caucasicus</name>
    <dbReference type="NCBI Taxonomy" id="637954"/>
    <lineage>
        <taxon>Eukaryota</taxon>
        <taxon>Metazoa</taxon>
        <taxon>Chordata</taxon>
        <taxon>Craniata</taxon>
        <taxon>Vertebrata</taxon>
        <taxon>Euteleostomi</taxon>
        <taxon>Actinopterygii</taxon>
        <taxon>Neopterygii</taxon>
        <taxon>Teleostei</taxon>
        <taxon>Neoteleostei</taxon>
        <taxon>Acanthomorphata</taxon>
        <taxon>Gobiaria</taxon>
        <taxon>Gobiiformes</taxon>
        <taxon>Gobioidei</taxon>
        <taxon>Gobiidae</taxon>
        <taxon>Gobiinae</taxon>
        <taxon>Knipowitschia</taxon>
    </lineage>
</organism>
<gene>
    <name evidence="1" type="ORF">KC01_LOCUS12015</name>
</gene>